<protein>
    <submittedName>
        <fullName evidence="3">DUF2807 domain-containing protein</fullName>
    </submittedName>
</protein>
<feature type="domain" description="Putative auto-transporter adhesin head GIN" evidence="2">
    <location>
        <begin position="32"/>
        <end position="218"/>
    </location>
</feature>
<feature type="chain" id="PRO_5019316715" evidence="1">
    <location>
        <begin position="21"/>
        <end position="234"/>
    </location>
</feature>
<feature type="signal peptide" evidence="1">
    <location>
        <begin position="1"/>
        <end position="20"/>
    </location>
</feature>
<comment type="caution">
    <text evidence="3">The sequence shown here is derived from an EMBL/GenBank/DDBJ whole genome shotgun (WGS) entry which is preliminary data.</text>
</comment>
<name>A0A418QX78_9BACT</name>
<evidence type="ECO:0000313" key="3">
    <source>
        <dbReference type="EMBL" id="RIY09752.1"/>
    </source>
</evidence>
<reference evidence="3 4" key="1">
    <citation type="submission" date="2018-09" db="EMBL/GenBank/DDBJ databases">
        <authorList>
            <person name="Zeman M."/>
            <person name="Pardy F."/>
        </authorList>
    </citation>
    <scope>NUCLEOTIDE SEQUENCE [LARGE SCALE GENOMIC DNA]</scope>
    <source>
        <strain evidence="3 4">CCM 8852</strain>
    </source>
</reference>
<organism evidence="3 4">
    <name type="scientific">Hymenobacter rubripertinctus</name>
    <dbReference type="NCBI Taxonomy" id="2029981"/>
    <lineage>
        <taxon>Bacteria</taxon>
        <taxon>Pseudomonadati</taxon>
        <taxon>Bacteroidota</taxon>
        <taxon>Cytophagia</taxon>
        <taxon>Cytophagales</taxon>
        <taxon>Hymenobacteraceae</taxon>
        <taxon>Hymenobacter</taxon>
    </lineage>
</organism>
<dbReference type="Proteomes" id="UP000284250">
    <property type="component" value="Unassembled WGS sequence"/>
</dbReference>
<evidence type="ECO:0000256" key="1">
    <source>
        <dbReference type="SAM" id="SignalP"/>
    </source>
</evidence>
<gene>
    <name evidence="3" type="ORF">D0T11_11270</name>
</gene>
<keyword evidence="4" id="KW-1185">Reference proteome</keyword>
<proteinExistence type="predicted"/>
<dbReference type="AlphaFoldDB" id="A0A418QX78"/>
<dbReference type="OrthoDB" id="877489at2"/>
<dbReference type="Gene3D" id="2.160.20.120">
    <property type="match status" value="1"/>
</dbReference>
<dbReference type="InterPro" id="IPR021255">
    <property type="entry name" value="DUF2807"/>
</dbReference>
<dbReference type="RefSeq" id="WP_119655896.1">
    <property type="nucleotide sequence ID" value="NZ_JBHUOI010000010.1"/>
</dbReference>
<accession>A0A418QX78</accession>
<reference evidence="3 4" key="2">
    <citation type="submission" date="2019-01" db="EMBL/GenBank/DDBJ databases">
        <title>Hymenobacter humicola sp. nov., isolated from soils in Antarctica.</title>
        <authorList>
            <person name="Sedlacek I."/>
            <person name="Holochova P."/>
            <person name="Kralova S."/>
            <person name="Pantucek R."/>
            <person name="Stankova E."/>
            <person name="Vrbovska V."/>
            <person name="Kristofova L."/>
            <person name="Svec P."/>
            <person name="Busse H.-J."/>
        </authorList>
    </citation>
    <scope>NUCLEOTIDE SEQUENCE [LARGE SCALE GENOMIC DNA]</scope>
    <source>
        <strain evidence="3 4">CCM 8852</strain>
    </source>
</reference>
<dbReference type="EMBL" id="QYCN01000015">
    <property type="protein sequence ID" value="RIY09752.1"/>
    <property type="molecule type" value="Genomic_DNA"/>
</dbReference>
<dbReference type="Pfam" id="PF10988">
    <property type="entry name" value="DUF2807"/>
    <property type="match status" value="1"/>
</dbReference>
<keyword evidence="1" id="KW-0732">Signal</keyword>
<evidence type="ECO:0000259" key="2">
    <source>
        <dbReference type="Pfam" id="PF10988"/>
    </source>
</evidence>
<sequence length="234" mass="24155">MKNLTTLALLWLLALAPALAQTATEPRSVASFTAIEVSNGIELNLTAGPAQRLQASADTPELLARLKTDVRNGVLIISFEREKDEKQDRNRRTFHLLVEVTAPAVAALKGTSGAKIALAGPYVIDKLNLDLSSGAMLEGEIRAAALRADLSSGGIASPTGQAQRLTVDVSSGGIFKGQNLQATTCEASASSGGIANIEVRETLTAQASSGGLVRYGGAAQVKKTASSGGSVKSR</sequence>
<evidence type="ECO:0000313" key="4">
    <source>
        <dbReference type="Proteomes" id="UP000284250"/>
    </source>
</evidence>